<sequence length="704" mass="76071">MIKAHTLIPVLSLGLAPLAIPVSPLAIPQPDAYVFDLLDVPALEAPESAAPTTAPAGYDVVVDAASSRVAPVALGGTNDYTVITQPLDTQHFNVAAATWTGADPQLVEMRTRTNGTWSPWYSLDIERDEGRQGEAPGTEPMMAAGADGVQVRAKFIQTPKDFQVALLTGAGTHGTEREARTDVAEQLPPAGTDKQAAIGETTTFENALFREAPTSITNAAFSRDFAMAPAPVTNIPAPTVVSRAQWGAPAKAEWRPESATLKAAVIHHTAGNNTYTSAQSPSIVKAIWNYHANMRQWGDIGYNFLIDKYGTVFEGREGSLNSPAGKMSIGAHAAPANSGSVGISVMGNYSQIQPPQAAIDQIVNMIAWQFGRAGIDPNGTWSTMTKFAKTPLTKPVILGHKDVSYTDCPALIENYLPTIRANVAKAIADASADQTTSPTPISQNQDYSEQKTANYSWNRTDIGWGWASTQYTAVFAAGDLDGNGYNDMMLTDRNGFLWFYPMNSRTRFMQRLQVGWGWRNMSTVFGGSDFDGDGNVDILGIEKVTGNLILYPGRGDGHFLAKKTIGVGWGDVSNISVTGNGFDGKPMIMGTSAGYLRAWRTDGRGNLTTRTTFGPGWNTTVLTAITGDITGDGIPDMWAVRNNGDLYLYAPKDGRAQTFNYSKIGYGWKGIRYFLTQSGDPREVRAIFPYGILRKYTLRSLRMK</sequence>
<protein>
    <recommendedName>
        <fullName evidence="7">N-acetylmuramoyl-L-alanine amidase</fullName>
    </recommendedName>
</protein>
<evidence type="ECO:0000259" key="4">
    <source>
        <dbReference type="SMART" id="SM00701"/>
    </source>
</evidence>
<dbReference type="Gene3D" id="3.40.80.10">
    <property type="entry name" value="Peptidoglycan recognition protein-like"/>
    <property type="match status" value="1"/>
</dbReference>
<comment type="caution">
    <text evidence="5">The sequence shown here is derived from an EMBL/GenBank/DDBJ whole genome shotgun (WGS) entry which is preliminary data.</text>
</comment>
<name>A0ABT9NDX1_9ACTO</name>
<dbReference type="Pfam" id="PF01510">
    <property type="entry name" value="Amidase_2"/>
    <property type="match status" value="1"/>
</dbReference>
<evidence type="ECO:0000259" key="3">
    <source>
        <dbReference type="SMART" id="SM00644"/>
    </source>
</evidence>
<dbReference type="PANTHER" id="PTHR11022:SF41">
    <property type="entry name" value="PEPTIDOGLYCAN-RECOGNITION PROTEIN LC-RELATED"/>
    <property type="match status" value="1"/>
</dbReference>
<dbReference type="InterPro" id="IPR028994">
    <property type="entry name" value="Integrin_alpha_N"/>
</dbReference>
<dbReference type="PANTHER" id="PTHR11022">
    <property type="entry name" value="PEPTIDOGLYCAN RECOGNITION PROTEIN"/>
    <property type="match status" value="1"/>
</dbReference>
<reference evidence="5 6" key="1">
    <citation type="submission" date="2023-07" db="EMBL/GenBank/DDBJ databases">
        <title>Sequencing the genomes of 1000 actinobacteria strains.</title>
        <authorList>
            <person name="Klenk H.-P."/>
        </authorList>
    </citation>
    <scope>NUCLEOTIDE SEQUENCE [LARGE SCALE GENOMIC DNA]</scope>
    <source>
        <strain evidence="5 6">DSM 102162</strain>
    </source>
</reference>
<dbReference type="Proteomes" id="UP001235966">
    <property type="component" value="Unassembled WGS sequence"/>
</dbReference>
<accession>A0ABT9NDX1</accession>
<dbReference type="CDD" id="cd06583">
    <property type="entry name" value="PGRP"/>
    <property type="match status" value="1"/>
</dbReference>
<dbReference type="SUPFAM" id="SSF55846">
    <property type="entry name" value="N-acetylmuramoyl-L-alanine amidase-like"/>
    <property type="match status" value="1"/>
</dbReference>
<dbReference type="InterPro" id="IPR015510">
    <property type="entry name" value="PGRP"/>
</dbReference>
<evidence type="ECO:0000313" key="5">
    <source>
        <dbReference type="EMBL" id="MDP9801720.1"/>
    </source>
</evidence>
<dbReference type="InterPro" id="IPR036505">
    <property type="entry name" value="Amidase/PGRP_sf"/>
</dbReference>
<evidence type="ECO:0000256" key="1">
    <source>
        <dbReference type="ARBA" id="ARBA00007553"/>
    </source>
</evidence>
<evidence type="ECO:0000256" key="2">
    <source>
        <dbReference type="SAM" id="SignalP"/>
    </source>
</evidence>
<dbReference type="InterPro" id="IPR002502">
    <property type="entry name" value="Amidase_domain"/>
</dbReference>
<keyword evidence="2" id="KW-0732">Signal</keyword>
<feature type="domain" description="Peptidoglycan recognition protein family" evidence="4">
    <location>
        <begin position="238"/>
        <end position="388"/>
    </location>
</feature>
<organism evidence="5 6">
    <name type="scientific">Arcanobacterium wilhelmae</name>
    <dbReference type="NCBI Taxonomy" id="1803177"/>
    <lineage>
        <taxon>Bacteria</taxon>
        <taxon>Bacillati</taxon>
        <taxon>Actinomycetota</taxon>
        <taxon>Actinomycetes</taxon>
        <taxon>Actinomycetales</taxon>
        <taxon>Actinomycetaceae</taxon>
        <taxon>Arcanobacterium</taxon>
    </lineage>
</organism>
<dbReference type="SMART" id="SM00644">
    <property type="entry name" value="Ami_2"/>
    <property type="match status" value="1"/>
</dbReference>
<comment type="similarity">
    <text evidence="1">Belongs to the N-acetylmuramoyl-L-alanine amidase 2 family.</text>
</comment>
<dbReference type="SUPFAM" id="SSF69318">
    <property type="entry name" value="Integrin alpha N-terminal domain"/>
    <property type="match status" value="1"/>
</dbReference>
<evidence type="ECO:0000313" key="6">
    <source>
        <dbReference type="Proteomes" id="UP001235966"/>
    </source>
</evidence>
<dbReference type="InterPro" id="IPR006619">
    <property type="entry name" value="PGRP_domain_met/bac"/>
</dbReference>
<gene>
    <name evidence="5" type="ORF">J2S49_001796</name>
</gene>
<feature type="chain" id="PRO_5046549375" description="N-acetylmuramoyl-L-alanine amidase" evidence="2">
    <location>
        <begin position="27"/>
        <end position="704"/>
    </location>
</feature>
<feature type="signal peptide" evidence="2">
    <location>
        <begin position="1"/>
        <end position="26"/>
    </location>
</feature>
<keyword evidence="6" id="KW-1185">Reference proteome</keyword>
<dbReference type="SMART" id="SM00701">
    <property type="entry name" value="PGRP"/>
    <property type="match status" value="1"/>
</dbReference>
<feature type="domain" description="N-acetylmuramoyl-L-alanine amidase" evidence="3">
    <location>
        <begin position="250"/>
        <end position="410"/>
    </location>
</feature>
<dbReference type="EMBL" id="JAUSQW010000001">
    <property type="protein sequence ID" value="MDP9801720.1"/>
    <property type="molecule type" value="Genomic_DNA"/>
</dbReference>
<dbReference type="RefSeq" id="WP_307014883.1">
    <property type="nucleotide sequence ID" value="NZ_JAUSQW010000001.1"/>
</dbReference>
<evidence type="ECO:0008006" key="7">
    <source>
        <dbReference type="Google" id="ProtNLM"/>
    </source>
</evidence>
<proteinExistence type="inferred from homology"/>